<accession>A0A5J4QDM4</accession>
<protein>
    <submittedName>
        <fullName evidence="1">Uncharacterized protein</fullName>
    </submittedName>
</protein>
<organism evidence="1">
    <name type="scientific">termite gut metagenome</name>
    <dbReference type="NCBI Taxonomy" id="433724"/>
    <lineage>
        <taxon>unclassified sequences</taxon>
        <taxon>metagenomes</taxon>
        <taxon>organismal metagenomes</taxon>
    </lineage>
</organism>
<comment type="caution">
    <text evidence="1">The sequence shown here is derived from an EMBL/GenBank/DDBJ whole genome shotgun (WGS) entry which is preliminary data.</text>
</comment>
<name>A0A5J4QDM4_9ZZZZ</name>
<proteinExistence type="predicted"/>
<dbReference type="EMBL" id="SNRY01004055">
    <property type="protein sequence ID" value="KAA6318881.1"/>
    <property type="molecule type" value="Genomic_DNA"/>
</dbReference>
<gene>
    <name evidence="1" type="ORF">EZS27_031163</name>
</gene>
<dbReference type="AlphaFoldDB" id="A0A5J4QDM4"/>
<reference evidence="1" key="1">
    <citation type="submission" date="2019-03" db="EMBL/GenBank/DDBJ databases">
        <title>Single cell metagenomics reveals metabolic interactions within the superorganism composed of flagellate Streblomastix strix and complex community of Bacteroidetes bacteria on its surface.</title>
        <authorList>
            <person name="Treitli S.C."/>
            <person name="Kolisko M."/>
            <person name="Husnik F."/>
            <person name="Keeling P."/>
            <person name="Hampl V."/>
        </authorList>
    </citation>
    <scope>NUCLEOTIDE SEQUENCE</scope>
    <source>
        <strain evidence="1">STM</strain>
    </source>
</reference>
<sequence length="85" mass="9926">MNIVYQPIAKIDIYTLRGMVCALKLSKSWKFSPYVCIEIAKVSNKQHQQRVFLSFLYNQRSISCINTRIECSLSIPKRRVSFPIL</sequence>
<evidence type="ECO:0000313" key="1">
    <source>
        <dbReference type="EMBL" id="KAA6318881.1"/>
    </source>
</evidence>